<dbReference type="PANTHER" id="PTHR22957">
    <property type="entry name" value="TBC1 DOMAIN FAMILY MEMBER GTPASE-ACTIVATING PROTEIN"/>
    <property type="match status" value="1"/>
</dbReference>
<evidence type="ECO:0000259" key="3">
    <source>
        <dbReference type="PROSITE" id="PS50086"/>
    </source>
</evidence>
<dbReference type="Proteomes" id="UP000054516">
    <property type="component" value="Unassembled WGS sequence"/>
</dbReference>
<evidence type="ECO:0000256" key="1">
    <source>
        <dbReference type="ARBA" id="ARBA00022468"/>
    </source>
</evidence>
<keyword evidence="1" id="KW-0343">GTPase activation</keyword>
<keyword evidence="5" id="KW-1185">Reference proteome</keyword>
<dbReference type="InterPro" id="IPR035969">
    <property type="entry name" value="Rab-GAP_TBC_sf"/>
</dbReference>
<reference evidence="4" key="1">
    <citation type="submission" date="2016-03" db="EMBL/GenBank/DDBJ databases">
        <title>Draft genome sequence of Rosellinia necatrix.</title>
        <authorList>
            <person name="Kanematsu S."/>
        </authorList>
    </citation>
    <scope>NUCLEOTIDE SEQUENCE [LARGE SCALE GENOMIC DNA]</scope>
    <source>
        <strain evidence="4">W97</strain>
    </source>
</reference>
<dbReference type="InterPro" id="IPR000195">
    <property type="entry name" value="Rab-GAP-TBC_dom"/>
</dbReference>
<feature type="region of interest" description="Disordered" evidence="2">
    <location>
        <begin position="586"/>
        <end position="696"/>
    </location>
</feature>
<organism evidence="4">
    <name type="scientific">Rosellinia necatrix</name>
    <name type="common">White root-rot fungus</name>
    <dbReference type="NCBI Taxonomy" id="77044"/>
    <lineage>
        <taxon>Eukaryota</taxon>
        <taxon>Fungi</taxon>
        <taxon>Dikarya</taxon>
        <taxon>Ascomycota</taxon>
        <taxon>Pezizomycotina</taxon>
        <taxon>Sordariomycetes</taxon>
        <taxon>Xylariomycetidae</taxon>
        <taxon>Xylariales</taxon>
        <taxon>Xylariaceae</taxon>
        <taxon>Rosellinia</taxon>
    </lineage>
</organism>
<dbReference type="GO" id="GO:0005096">
    <property type="term" value="F:GTPase activator activity"/>
    <property type="evidence" value="ECO:0007669"/>
    <property type="project" value="UniProtKB-KW"/>
</dbReference>
<accession>A0A1W2TJU4</accession>
<proteinExistence type="predicted"/>
<dbReference type="EMBL" id="DF977462">
    <property type="protein sequence ID" value="GAP88492.1"/>
    <property type="molecule type" value="Genomic_DNA"/>
</dbReference>
<protein>
    <submittedName>
        <fullName evidence="4">Putative WD repeat domain-containing protein</fullName>
    </submittedName>
</protein>
<dbReference type="PANTHER" id="PTHR22957:SF337">
    <property type="entry name" value="TBC1 DOMAIN FAMILY MEMBER 5"/>
    <property type="match status" value="1"/>
</dbReference>
<dbReference type="Gene3D" id="1.10.472.80">
    <property type="entry name" value="Ypt/Rab-GAP domain of gyp1p, domain 3"/>
    <property type="match status" value="1"/>
</dbReference>
<feature type="compositionally biased region" description="Low complexity" evidence="2">
    <location>
        <begin position="656"/>
        <end position="682"/>
    </location>
</feature>
<dbReference type="OMA" id="SPWQTLR"/>
<dbReference type="PROSITE" id="PS50086">
    <property type="entry name" value="TBC_RABGAP"/>
    <property type="match status" value="1"/>
</dbReference>
<dbReference type="SUPFAM" id="SSF47923">
    <property type="entry name" value="Ypt/Rab-GAP domain of gyp1p"/>
    <property type="match status" value="2"/>
</dbReference>
<dbReference type="AlphaFoldDB" id="A0A1W2TJU4"/>
<evidence type="ECO:0000313" key="4">
    <source>
        <dbReference type="EMBL" id="GAP88492.1"/>
    </source>
</evidence>
<dbReference type="FunFam" id="1.10.8.270:FF:000031">
    <property type="entry name" value="TBC1 domain family member 5"/>
    <property type="match status" value="1"/>
</dbReference>
<dbReference type="Pfam" id="PF00566">
    <property type="entry name" value="RabGAP-TBC"/>
    <property type="match status" value="1"/>
</dbReference>
<evidence type="ECO:0000256" key="2">
    <source>
        <dbReference type="SAM" id="MobiDB-lite"/>
    </source>
</evidence>
<feature type="region of interest" description="Disordered" evidence="2">
    <location>
        <begin position="549"/>
        <end position="571"/>
    </location>
</feature>
<gene>
    <name evidence="4" type="ORF">SAMD00023353_1701530</name>
</gene>
<sequence length="732" mass="79851">MRSLSDASSRWQETLRHGSSLAELRQATKDNGPGGPCISGCRSVCWKAFLLSQTADAANWTPALLESRSSYASLKEHFLKYCKHPEYLAAGNSDPLADDSNSPWNTYRQDEALRAEIIQDVQRLPDEPFYHQPHIQTLITDVLFIYCKLNPDVGGYRQGMHELLAPMVYVVEQDAIDPADVSSDVSNDLRMVEMLDASFIEHDSYALFSKVMGCAKAFYETGEPSDTSGGAALSLQSTKSSIVEKSQYIHEICLYRADPELSVHLKNIEVLPQVFLIRWLRLLFSREFPFDQMLVLWDTLFSLDPAFKLIDFICTSMLLRIRWDLLEADYSVALQLLLKYPVPQAPHGPHTFIDDAVYLRNHQTTTGGAELIMRYTGRAPSPPNAARPATPRAAAPSLRQKLARARSPLSPPRFRPPGGGVEALFQGAAKNVLEQSERLGINQAVRDAMVEIRRNVQEAKTSIKTTNRDLFSEPRPAAGAAATTAALSRRNRQLASMLDESITTLRNLSIPPEVAAADDERKAQDTLDFAVAKLQFIKVYLEDSTLVLPGEEDDRGGGGGPAAPPERKVDSEPLSNAVAAMALNTPMVLDPPDPGEPTSAPPAGDQPKPPAEKAETDPLGAGASGAVQTLQRPQLPIPTRSTLAQSSFSWMLEPDVSSPSAPTSSSASTSVFGSSASASSRSDLAHRKRASANASRERTAFLFGEVPSDANGNAIREEDIFGLVPIRKGDDS</sequence>
<dbReference type="SMART" id="SM00164">
    <property type="entry name" value="TBC"/>
    <property type="match status" value="1"/>
</dbReference>
<dbReference type="OrthoDB" id="27140at2759"/>
<dbReference type="FunFam" id="1.10.472.80:FF:000038">
    <property type="entry name" value="TBC1 domain family member 5"/>
    <property type="match status" value="1"/>
</dbReference>
<feature type="domain" description="Rab-GAP TBC" evidence="3">
    <location>
        <begin position="36"/>
        <end position="304"/>
    </location>
</feature>
<feature type="compositionally biased region" description="Low complexity" evidence="2">
    <location>
        <begin position="386"/>
        <end position="396"/>
    </location>
</feature>
<name>A0A1W2TJU4_ROSNE</name>
<dbReference type="STRING" id="77044.A0A1W2TJU4"/>
<dbReference type="Gene3D" id="1.10.8.270">
    <property type="entry name" value="putative rabgap domain of human tbc1 domain family member 14 like domains"/>
    <property type="match status" value="1"/>
</dbReference>
<feature type="compositionally biased region" description="Polar residues" evidence="2">
    <location>
        <begin position="639"/>
        <end position="649"/>
    </location>
</feature>
<evidence type="ECO:0000313" key="5">
    <source>
        <dbReference type="Proteomes" id="UP000054516"/>
    </source>
</evidence>
<feature type="region of interest" description="Disordered" evidence="2">
    <location>
        <begin position="378"/>
        <end position="419"/>
    </location>
</feature>